<evidence type="ECO:0008006" key="3">
    <source>
        <dbReference type="Google" id="ProtNLM"/>
    </source>
</evidence>
<dbReference type="EMBL" id="LSSK01000292">
    <property type="protein sequence ID" value="OMH83883.1"/>
    <property type="molecule type" value="Genomic_DNA"/>
</dbReference>
<feature type="non-terminal residue" evidence="1">
    <location>
        <position position="90"/>
    </location>
</feature>
<reference evidence="2" key="1">
    <citation type="submission" date="2017-01" db="EMBL/GenBank/DDBJ databases">
        <authorList>
            <person name="Wang Y."/>
            <person name="White M."/>
            <person name="Kvist S."/>
            <person name="Moncalvo J.-M."/>
        </authorList>
    </citation>
    <scope>NUCLEOTIDE SEQUENCE [LARGE SCALE GENOMIC DNA]</scope>
    <source>
        <strain evidence="2">COL-18-3</strain>
    </source>
</reference>
<sequence>MYHGGIITGKDIKTWNRSCGKIYGDSRCSFCKMDEEDYKHMLYDCSRMQEYWKKISEFIEGGEDENRTENNITVQDIYNMFNKYKGKIPG</sequence>
<protein>
    <recommendedName>
        <fullName evidence="3">Reverse transcriptase zinc-binding domain-containing protein</fullName>
    </recommendedName>
</protein>
<accession>A0A1R1PSK7</accession>
<keyword evidence="2" id="KW-1185">Reference proteome</keyword>
<proteinExistence type="predicted"/>
<dbReference type="Proteomes" id="UP000188320">
    <property type="component" value="Unassembled WGS sequence"/>
</dbReference>
<evidence type="ECO:0000313" key="1">
    <source>
        <dbReference type="EMBL" id="OMH83883.1"/>
    </source>
</evidence>
<name>A0A1R1PSK7_ZANCU</name>
<evidence type="ECO:0000313" key="2">
    <source>
        <dbReference type="Proteomes" id="UP000188320"/>
    </source>
</evidence>
<gene>
    <name evidence="1" type="ORF">AX774_g2598</name>
</gene>
<dbReference type="AlphaFoldDB" id="A0A1R1PSK7"/>
<comment type="caution">
    <text evidence="1">The sequence shown here is derived from an EMBL/GenBank/DDBJ whole genome shotgun (WGS) entry which is preliminary data.</text>
</comment>
<organism evidence="1 2">
    <name type="scientific">Zancudomyces culisetae</name>
    <name type="common">Gut fungus</name>
    <name type="synonym">Smittium culisetae</name>
    <dbReference type="NCBI Taxonomy" id="1213189"/>
    <lineage>
        <taxon>Eukaryota</taxon>
        <taxon>Fungi</taxon>
        <taxon>Fungi incertae sedis</taxon>
        <taxon>Zoopagomycota</taxon>
        <taxon>Kickxellomycotina</taxon>
        <taxon>Harpellomycetes</taxon>
        <taxon>Harpellales</taxon>
        <taxon>Legeriomycetaceae</taxon>
        <taxon>Zancudomyces</taxon>
    </lineage>
</organism>